<dbReference type="InterPro" id="IPR015424">
    <property type="entry name" value="PyrdxlP-dep_Trfase"/>
</dbReference>
<dbReference type="EC" id="2.6.1.-" evidence="6"/>
<sequence>MTADPTATATPDTDWYDRDTRTIAGVEKLRFFPQVAATGHGTYLITPSGRQVLDLSASWTASGLGHGHPRIVEAVTAAMAAPPGASLLSGTHPHAVRLAEELLDLVPTTGRHRRGVYLGHAGTDANDVALRAARNATGRRRIIAFEHGYHGGLGTSMAISGVHIDAGASPEPDLTLVPYPDPYRPWIDPDTLLADTMALVQRHLADGDVAAVIVEPIQSDGGVIVPPAGFLTRLRVLTRKYAALLVVDEVKVGLSRTGHLMAHHIEDVVPDIVTLGKALGGGLPLSAAIGPASALDTPAASALMTTIGNPVSCAAGLAVLDILRDGALAHAAQDRGAQLTEALRHYAASDRPGAAHIGDIRGRGLAIGVELVEPGTKTPDPVLAAKAVLAGWHLGIIAYPVRGNVIEITPPLTITHDEVTTATHLLTEAIDWAALGHVTDDDIAPYSGW</sequence>
<dbReference type="PIRSF" id="PIRSF000521">
    <property type="entry name" value="Transaminase_4ab_Lys_Orn"/>
    <property type="match status" value="1"/>
</dbReference>
<dbReference type="Pfam" id="PF00202">
    <property type="entry name" value="Aminotran_3"/>
    <property type="match status" value="1"/>
</dbReference>
<dbReference type="PANTHER" id="PTHR11986:SF79">
    <property type="entry name" value="ACETYLORNITHINE AMINOTRANSFERASE, MITOCHONDRIAL"/>
    <property type="match status" value="1"/>
</dbReference>
<dbReference type="RefSeq" id="WP_048696558.1">
    <property type="nucleotide sequence ID" value="NZ_HG764815.1"/>
</dbReference>
<comment type="similarity">
    <text evidence="5">Belongs to the class-III pyridoxal-phosphate-dependent aminotransferase family.</text>
</comment>
<dbReference type="InterPro" id="IPR049704">
    <property type="entry name" value="Aminotrans_3_PPA_site"/>
</dbReference>
<reference evidence="6 7" key="1">
    <citation type="journal article" date="2013" name="ISME J.">
        <title>A metabolic model for members of the genus Tetrasphaera involved in enhanced biological phosphorus removal.</title>
        <authorList>
            <person name="Kristiansen R."/>
            <person name="Nguyen H.T.T."/>
            <person name="Saunders A.M."/>
            <person name="Nielsen J.L."/>
            <person name="Wimmer R."/>
            <person name="Le V.Q."/>
            <person name="McIlroy S.J."/>
            <person name="Petrovski S."/>
            <person name="Seviour R.J."/>
            <person name="Calteau A."/>
            <person name="Nielsen K.L."/>
            <person name="Nielsen P.H."/>
        </authorList>
    </citation>
    <scope>NUCLEOTIDE SEQUENCE [LARGE SCALE GENOMIC DNA]</scope>
    <source>
        <strain evidence="6 7">Ben110</strain>
    </source>
</reference>
<dbReference type="OrthoDB" id="9801834at2"/>
<dbReference type="InterPro" id="IPR015422">
    <property type="entry name" value="PyrdxlP-dep_Trfase_small"/>
</dbReference>
<evidence type="ECO:0000256" key="3">
    <source>
        <dbReference type="ARBA" id="ARBA00022679"/>
    </source>
</evidence>
<evidence type="ECO:0000256" key="1">
    <source>
        <dbReference type="ARBA" id="ARBA00001933"/>
    </source>
</evidence>
<evidence type="ECO:0000313" key="6">
    <source>
        <dbReference type="EMBL" id="CCH71727.1"/>
    </source>
</evidence>
<name>W6JSU4_9MICO</name>
<keyword evidence="3 6" id="KW-0808">Transferase</keyword>
<dbReference type="GO" id="GO:0042802">
    <property type="term" value="F:identical protein binding"/>
    <property type="evidence" value="ECO:0007669"/>
    <property type="project" value="TreeGrafter"/>
</dbReference>
<evidence type="ECO:0000313" key="7">
    <source>
        <dbReference type="Proteomes" id="UP000035763"/>
    </source>
</evidence>
<dbReference type="SUPFAM" id="SSF53383">
    <property type="entry name" value="PLP-dependent transferases"/>
    <property type="match status" value="1"/>
</dbReference>
<evidence type="ECO:0000256" key="5">
    <source>
        <dbReference type="RuleBase" id="RU003560"/>
    </source>
</evidence>
<accession>W6JSU4</accession>
<comment type="cofactor">
    <cofactor evidence="1">
        <name>pyridoxal 5'-phosphate</name>
        <dbReference type="ChEBI" id="CHEBI:597326"/>
    </cofactor>
</comment>
<dbReference type="InterPro" id="IPR050103">
    <property type="entry name" value="Class-III_PLP-dep_AT"/>
</dbReference>
<keyword evidence="2 6" id="KW-0032">Aminotransferase</keyword>
<dbReference type="PANTHER" id="PTHR11986">
    <property type="entry name" value="AMINOTRANSFERASE CLASS III"/>
    <property type="match status" value="1"/>
</dbReference>
<keyword evidence="7" id="KW-1185">Reference proteome</keyword>
<dbReference type="EMBL" id="CAJA01000011">
    <property type="protein sequence ID" value="CCH71727.1"/>
    <property type="molecule type" value="Genomic_DNA"/>
</dbReference>
<dbReference type="Gene3D" id="3.40.640.10">
    <property type="entry name" value="Type I PLP-dependent aspartate aminotransferase-like (Major domain)"/>
    <property type="match status" value="1"/>
</dbReference>
<dbReference type="Gene3D" id="3.90.1150.10">
    <property type="entry name" value="Aspartate Aminotransferase, domain 1"/>
    <property type="match status" value="1"/>
</dbReference>
<protein>
    <submittedName>
        <fullName evidence="6">Aminotransferase</fullName>
        <ecNumber evidence="6">2.6.1.-</ecNumber>
    </submittedName>
</protein>
<dbReference type="CDD" id="cd00610">
    <property type="entry name" value="OAT_like"/>
    <property type="match status" value="1"/>
</dbReference>
<dbReference type="GO" id="GO:0030170">
    <property type="term" value="F:pyridoxal phosphate binding"/>
    <property type="evidence" value="ECO:0007669"/>
    <property type="project" value="InterPro"/>
</dbReference>
<dbReference type="GO" id="GO:0008483">
    <property type="term" value="F:transaminase activity"/>
    <property type="evidence" value="ECO:0007669"/>
    <property type="project" value="UniProtKB-KW"/>
</dbReference>
<evidence type="ECO:0000256" key="2">
    <source>
        <dbReference type="ARBA" id="ARBA00022576"/>
    </source>
</evidence>
<dbReference type="STRING" id="1193182.BN11_1080002"/>
<organism evidence="6 7">
    <name type="scientific">Nostocoides australiense Ben110</name>
    <dbReference type="NCBI Taxonomy" id="1193182"/>
    <lineage>
        <taxon>Bacteria</taxon>
        <taxon>Bacillati</taxon>
        <taxon>Actinomycetota</taxon>
        <taxon>Actinomycetes</taxon>
        <taxon>Micrococcales</taxon>
        <taxon>Intrasporangiaceae</taxon>
        <taxon>Nostocoides</taxon>
    </lineage>
</organism>
<dbReference type="PROSITE" id="PS00600">
    <property type="entry name" value="AA_TRANSFER_CLASS_3"/>
    <property type="match status" value="1"/>
</dbReference>
<dbReference type="InterPro" id="IPR005814">
    <property type="entry name" value="Aminotrans_3"/>
</dbReference>
<dbReference type="InterPro" id="IPR015421">
    <property type="entry name" value="PyrdxlP-dep_Trfase_major"/>
</dbReference>
<dbReference type="AlphaFoldDB" id="W6JSU4"/>
<gene>
    <name evidence="6" type="ORF">BN11_1080002</name>
</gene>
<dbReference type="Proteomes" id="UP000035763">
    <property type="component" value="Unassembled WGS sequence"/>
</dbReference>
<proteinExistence type="inferred from homology"/>
<comment type="caution">
    <text evidence="6">The sequence shown here is derived from an EMBL/GenBank/DDBJ whole genome shotgun (WGS) entry which is preliminary data.</text>
</comment>
<keyword evidence="4 5" id="KW-0663">Pyridoxal phosphate</keyword>
<evidence type="ECO:0000256" key="4">
    <source>
        <dbReference type="ARBA" id="ARBA00022898"/>
    </source>
</evidence>